<feature type="active site" description="Nucleophile" evidence="7">
    <location>
        <position position="322"/>
    </location>
</feature>
<dbReference type="InterPro" id="IPR003476">
    <property type="entry name" value="Glyco_hydro_42"/>
</dbReference>
<feature type="active site" description="Proton donor" evidence="7">
    <location>
        <position position="158"/>
    </location>
</feature>
<keyword evidence="5 6" id="KW-0326">Glycosidase</keyword>
<comment type="catalytic activity">
    <reaction evidence="1 6">
        <text>Hydrolysis of terminal non-reducing beta-D-galactose residues in beta-D-galactosides.</text>
        <dbReference type="EC" id="3.2.1.23"/>
    </reaction>
</comment>
<evidence type="ECO:0000256" key="7">
    <source>
        <dbReference type="PIRSR" id="PIRSR001084-1"/>
    </source>
</evidence>
<dbReference type="Proteomes" id="UP000186385">
    <property type="component" value="Unassembled WGS sequence"/>
</dbReference>
<dbReference type="EC" id="3.2.1.23" evidence="3 6"/>
<dbReference type="Pfam" id="PF08532">
    <property type="entry name" value="Glyco_hydro_42M"/>
    <property type="match status" value="1"/>
</dbReference>
<dbReference type="EMBL" id="MWSK01000004">
    <property type="protein sequence ID" value="OXS77824.1"/>
    <property type="molecule type" value="Genomic_DNA"/>
</dbReference>
<evidence type="ECO:0000259" key="11">
    <source>
        <dbReference type="Pfam" id="PF08532"/>
    </source>
</evidence>
<keyword evidence="9" id="KW-0479">Metal-binding</keyword>
<feature type="binding site" evidence="9">
    <location>
        <position position="165"/>
    </location>
    <ligand>
        <name>Zn(2+)</name>
        <dbReference type="ChEBI" id="CHEBI:29105"/>
    </ligand>
</feature>
<dbReference type="Pfam" id="PF08533">
    <property type="entry name" value="Glyco_hydro_42C"/>
    <property type="match status" value="1"/>
</dbReference>
<reference evidence="16" key="2">
    <citation type="submission" date="2017-03" db="EMBL/GenBank/DDBJ databases">
        <title>Bacillus sp. V-88(T) DSM27956, whole genome shotgun sequencing project.</title>
        <authorList>
            <person name="Dastager S.G."/>
            <person name="Neurgaonkar P.S."/>
            <person name="Dharne M.S."/>
        </authorList>
    </citation>
    <scope>NUCLEOTIDE SEQUENCE [LARGE SCALE GENOMIC DNA]</scope>
    <source>
        <strain evidence="16">DSM 25145</strain>
    </source>
</reference>
<name>A0A1N6W2B7_9BACI</name>
<gene>
    <name evidence="13" type="ORF">B1B05_09465</name>
    <name evidence="14" type="ORF">SAMN05443094_10445</name>
</gene>
<feature type="binding site" evidence="8">
    <location>
        <position position="157"/>
    </location>
    <ligand>
        <name>substrate</name>
    </ligand>
</feature>
<evidence type="ECO:0000256" key="2">
    <source>
        <dbReference type="ARBA" id="ARBA00005940"/>
    </source>
</evidence>
<comment type="similarity">
    <text evidence="2 6">Belongs to the glycosyl hydrolase 42 family.</text>
</comment>
<keyword evidence="16" id="KW-1185">Reference proteome</keyword>
<dbReference type="Gene3D" id="2.60.40.1180">
    <property type="entry name" value="Golgi alpha-mannosidase II"/>
    <property type="match status" value="1"/>
</dbReference>
<dbReference type="PIRSF" id="PIRSF001084">
    <property type="entry name" value="B-galactosidase"/>
    <property type="match status" value="1"/>
</dbReference>
<dbReference type="GO" id="GO:0046872">
    <property type="term" value="F:metal ion binding"/>
    <property type="evidence" value="ECO:0007669"/>
    <property type="project" value="UniProtKB-KW"/>
</dbReference>
<evidence type="ECO:0000313" key="14">
    <source>
        <dbReference type="EMBL" id="SIQ84056.1"/>
    </source>
</evidence>
<feature type="binding site" evidence="9">
    <location>
        <position position="163"/>
    </location>
    <ligand>
        <name>Zn(2+)</name>
        <dbReference type="ChEBI" id="CHEBI:29105"/>
    </ligand>
</feature>
<feature type="domain" description="Beta-galactosidase trimerisation" evidence="11">
    <location>
        <begin position="411"/>
        <end position="616"/>
    </location>
</feature>
<dbReference type="GO" id="GO:0004565">
    <property type="term" value="F:beta-galactosidase activity"/>
    <property type="evidence" value="ECO:0007669"/>
    <property type="project" value="UniProtKB-EC"/>
</dbReference>
<keyword evidence="4 6" id="KW-0378">Hydrolase</keyword>
<accession>A0A1N6W2B7</accession>
<feature type="domain" description="Glycoside hydrolase family 42 N-terminal" evidence="10">
    <location>
        <begin position="20"/>
        <end position="401"/>
    </location>
</feature>
<dbReference type="InterPro" id="IPR013738">
    <property type="entry name" value="Beta_galactosidase_Trimer"/>
</dbReference>
<evidence type="ECO:0000256" key="3">
    <source>
        <dbReference type="ARBA" id="ARBA00012756"/>
    </source>
</evidence>
<dbReference type="Gene3D" id="3.20.20.80">
    <property type="entry name" value="Glycosidases"/>
    <property type="match status" value="1"/>
</dbReference>
<dbReference type="SUPFAM" id="SSF52317">
    <property type="entry name" value="Class I glutamine amidotransferase-like"/>
    <property type="match status" value="1"/>
</dbReference>
<dbReference type="InterPro" id="IPR013529">
    <property type="entry name" value="Glyco_hydro_42_N"/>
</dbReference>
<evidence type="ECO:0000313" key="13">
    <source>
        <dbReference type="EMBL" id="OXS77824.1"/>
    </source>
</evidence>
<feature type="binding site" evidence="9">
    <location>
        <position position="168"/>
    </location>
    <ligand>
        <name>Zn(2+)</name>
        <dbReference type="ChEBI" id="CHEBI:29105"/>
    </ligand>
</feature>
<evidence type="ECO:0000256" key="5">
    <source>
        <dbReference type="ARBA" id="ARBA00023295"/>
    </source>
</evidence>
<reference evidence="13" key="3">
    <citation type="submission" date="2017-03" db="EMBL/GenBank/DDBJ databases">
        <authorList>
            <person name="Dastager S.G."/>
            <person name="Neurgaonkar P.S."/>
            <person name="Dharne M.S."/>
        </authorList>
    </citation>
    <scope>NUCLEOTIDE SEQUENCE</scope>
    <source>
        <strain evidence="13">DSM 25145</strain>
    </source>
</reference>
<dbReference type="Proteomes" id="UP000215545">
    <property type="component" value="Unassembled WGS sequence"/>
</dbReference>
<dbReference type="STRING" id="1017273.SAMN05443094_10445"/>
<feature type="binding site" evidence="8">
    <location>
        <position position="330"/>
    </location>
    <ligand>
        <name>substrate</name>
    </ligand>
</feature>
<sequence length="688" mass="79035">MSNFNKTYTTDAAFMLHGGDYNPDQWLDRPDILADDMKLMQLANTNTFSLGIFAWSALEPEEGVYTFEWLDEVIENIHQMSGRIILATPSGARPAWMSQKYPEVLRVNASRQKQLHGGRHNHCFSSKVYREKTQKMNRLLAERYGSHPALLMWHISNEYSGECHCDACQQAFRHWLKEKYNEDLKQVNDAWWGPFWSHTFNDWSQIESPSPIGEHAVHGLNLDWRRFVTDQTISFFENEVVPLKELTPAIPITTNFMADTHDLIPFQSLDYSKFAKHLDVISWDAYPAWHNDWESTADLAMKVGFINDLYRSLKQQPFLLMESTPSAVNWHPVNKAKRPGMHMLSSMQMVAHGSDSVLYFQWRKSRGSSEKFHGAVVDHDNSADNRVFQEVAEVGAALQQLSNVVGTNRPADVAILYDWENNWALNDAQGFGLQSKRYPQTLHDHYRPFWERDIPVDVITKEQDFSSYKLLIVPMLYLASEQTISRLKSFVADGGTLVMTYISGIVNEYDLTYMGGWHQDLQDLFGIKPIETDTLYPGDRNNVQYQGNTYEIKEYATVIENQSAHVEALYQEDFYAQTPAVTSNSHGQGKAYYIGGRLQDDFHRDFYQSLMNELALAPAVAVQHEKGVSVQVRQSKDKNYIFVMNFTEEAQTVAFEEAVKDMETGEELAGEVTLAKYEVKIVETLHNQ</sequence>
<proteinExistence type="inferred from homology"/>
<dbReference type="InterPro" id="IPR029062">
    <property type="entry name" value="Class_I_gatase-like"/>
</dbReference>
<dbReference type="AlphaFoldDB" id="A0A1N6W2B7"/>
<evidence type="ECO:0000259" key="12">
    <source>
        <dbReference type="Pfam" id="PF08533"/>
    </source>
</evidence>
<evidence type="ECO:0000256" key="9">
    <source>
        <dbReference type="PIRSR" id="PIRSR001084-3"/>
    </source>
</evidence>
<evidence type="ECO:0000259" key="10">
    <source>
        <dbReference type="Pfam" id="PF02449"/>
    </source>
</evidence>
<feature type="binding site" evidence="9">
    <location>
        <position position="123"/>
    </location>
    <ligand>
        <name>Zn(2+)</name>
        <dbReference type="ChEBI" id="CHEBI:29105"/>
    </ligand>
</feature>
<dbReference type="Pfam" id="PF02449">
    <property type="entry name" value="Glyco_hydro_42"/>
    <property type="match status" value="1"/>
</dbReference>
<evidence type="ECO:0000256" key="4">
    <source>
        <dbReference type="ARBA" id="ARBA00022801"/>
    </source>
</evidence>
<dbReference type="SUPFAM" id="SSF51011">
    <property type="entry name" value="Glycosyl hydrolase domain"/>
    <property type="match status" value="1"/>
</dbReference>
<dbReference type="GO" id="GO:0009341">
    <property type="term" value="C:beta-galactosidase complex"/>
    <property type="evidence" value="ECO:0007669"/>
    <property type="project" value="InterPro"/>
</dbReference>
<dbReference type="PANTHER" id="PTHR36447:SF1">
    <property type="entry name" value="BETA-GALACTOSIDASE GANA"/>
    <property type="match status" value="1"/>
</dbReference>
<evidence type="ECO:0000313" key="16">
    <source>
        <dbReference type="Proteomes" id="UP000215545"/>
    </source>
</evidence>
<organism evidence="14 15">
    <name type="scientific">Domibacillus enclensis</name>
    <dbReference type="NCBI Taxonomy" id="1017273"/>
    <lineage>
        <taxon>Bacteria</taxon>
        <taxon>Bacillati</taxon>
        <taxon>Bacillota</taxon>
        <taxon>Bacilli</taxon>
        <taxon>Bacillales</taxon>
        <taxon>Bacillaceae</taxon>
        <taxon>Domibacillus</taxon>
    </lineage>
</organism>
<dbReference type="InterPro" id="IPR017853">
    <property type="entry name" value="GH"/>
</dbReference>
<feature type="domain" description="Beta-galactosidase C-terminal" evidence="12">
    <location>
        <begin position="627"/>
        <end position="683"/>
    </location>
</feature>
<dbReference type="CDD" id="cd03143">
    <property type="entry name" value="A4_beta-galactosidase_middle_domain"/>
    <property type="match status" value="1"/>
</dbReference>
<dbReference type="EMBL" id="FTLX01000004">
    <property type="protein sequence ID" value="SIQ84056.1"/>
    <property type="molecule type" value="Genomic_DNA"/>
</dbReference>
<keyword evidence="9" id="KW-0862">Zinc</keyword>
<feature type="binding site" evidence="8">
    <location>
        <position position="119"/>
    </location>
    <ligand>
        <name>substrate</name>
    </ligand>
</feature>
<dbReference type="InterPro" id="IPR013739">
    <property type="entry name" value="Beta_galactosidase_C"/>
</dbReference>
<dbReference type="GO" id="GO:0006012">
    <property type="term" value="P:galactose metabolic process"/>
    <property type="evidence" value="ECO:0007669"/>
    <property type="project" value="InterPro"/>
</dbReference>
<dbReference type="RefSeq" id="WP_045849115.1">
    <property type="nucleotide sequence ID" value="NZ_FTLX01000004.1"/>
</dbReference>
<dbReference type="Gene3D" id="3.40.50.880">
    <property type="match status" value="1"/>
</dbReference>
<dbReference type="SUPFAM" id="SSF51445">
    <property type="entry name" value="(Trans)glycosidases"/>
    <property type="match status" value="1"/>
</dbReference>
<evidence type="ECO:0000256" key="6">
    <source>
        <dbReference type="PIRNR" id="PIRNR001084"/>
    </source>
</evidence>
<dbReference type="PANTHER" id="PTHR36447">
    <property type="entry name" value="BETA-GALACTOSIDASE GANA"/>
    <property type="match status" value="1"/>
</dbReference>
<reference evidence="14 15" key="1">
    <citation type="submission" date="2017-01" db="EMBL/GenBank/DDBJ databases">
        <authorList>
            <person name="Mah S.A."/>
            <person name="Swanson W.J."/>
            <person name="Moy G.W."/>
            <person name="Vacquier V.D."/>
        </authorList>
    </citation>
    <scope>NUCLEOTIDE SEQUENCE [LARGE SCALE GENOMIC DNA]</scope>
    <source>
        <strain evidence="14 15">NIO-1016</strain>
    </source>
</reference>
<evidence type="ECO:0000256" key="8">
    <source>
        <dbReference type="PIRSR" id="PIRSR001084-2"/>
    </source>
</evidence>
<protein>
    <recommendedName>
        <fullName evidence="3 6">Beta-galactosidase</fullName>
        <shortName evidence="6">Beta-gal</shortName>
        <ecNumber evidence="3 6">3.2.1.23</ecNumber>
    </recommendedName>
</protein>
<dbReference type="InterPro" id="IPR013780">
    <property type="entry name" value="Glyco_hydro_b"/>
</dbReference>
<evidence type="ECO:0000313" key="15">
    <source>
        <dbReference type="Proteomes" id="UP000186385"/>
    </source>
</evidence>
<evidence type="ECO:0000256" key="1">
    <source>
        <dbReference type="ARBA" id="ARBA00001412"/>
    </source>
</evidence>